<accession>A0A382R4L3</accession>
<dbReference type="EMBL" id="UINC01119097">
    <property type="protein sequence ID" value="SVC92674.1"/>
    <property type="molecule type" value="Genomic_DNA"/>
</dbReference>
<dbReference type="InterPro" id="IPR023346">
    <property type="entry name" value="Lysozyme-like_dom_sf"/>
</dbReference>
<dbReference type="Pfam" id="PF13406">
    <property type="entry name" value="SLT_2"/>
    <property type="match status" value="1"/>
</dbReference>
<dbReference type="Gene3D" id="1.10.530.10">
    <property type="match status" value="1"/>
</dbReference>
<dbReference type="PANTHER" id="PTHR30163:SF8">
    <property type="entry name" value="LYTIC MUREIN TRANSGLYCOSYLASE"/>
    <property type="match status" value="1"/>
</dbReference>
<dbReference type="GO" id="GO:0009253">
    <property type="term" value="P:peptidoglycan catabolic process"/>
    <property type="evidence" value="ECO:0007669"/>
    <property type="project" value="TreeGrafter"/>
</dbReference>
<dbReference type="GO" id="GO:0008933">
    <property type="term" value="F:peptidoglycan lytic transglycosylase activity"/>
    <property type="evidence" value="ECO:0007669"/>
    <property type="project" value="TreeGrafter"/>
</dbReference>
<dbReference type="SUPFAM" id="SSF53955">
    <property type="entry name" value="Lysozyme-like"/>
    <property type="match status" value="1"/>
</dbReference>
<proteinExistence type="predicted"/>
<dbReference type="InterPro" id="IPR031304">
    <property type="entry name" value="SLT_2"/>
</dbReference>
<organism evidence="2">
    <name type="scientific">marine metagenome</name>
    <dbReference type="NCBI Taxonomy" id="408172"/>
    <lineage>
        <taxon>unclassified sequences</taxon>
        <taxon>metagenomes</taxon>
        <taxon>ecological metagenomes</taxon>
    </lineage>
</organism>
<dbReference type="Gene3D" id="1.10.8.350">
    <property type="entry name" value="Bacterial muramidase"/>
    <property type="match status" value="1"/>
</dbReference>
<evidence type="ECO:0000313" key="2">
    <source>
        <dbReference type="EMBL" id="SVC92674.1"/>
    </source>
</evidence>
<sequence length="202" mass="23681">MSIIYKILMFILLFQILVVGFSSKTDAEENFEIWLLSYKKFALKQGISQETIDIAFKNVKFLDQVIRYDRKQPEFFEDTKTYVDKRANISRVKTARKLLKENQILFTKVENKFSVEKEILLALWGIETNFGQHVGKMDIISSLATLSYDKRRRDFFSSQLLTLLNLIDEKLINPDTLYGSWAGAYGNFQFMPSTIKFYAIDY</sequence>
<reference evidence="2" key="1">
    <citation type="submission" date="2018-05" db="EMBL/GenBank/DDBJ databases">
        <authorList>
            <person name="Lanie J.A."/>
            <person name="Ng W.-L."/>
            <person name="Kazmierczak K.M."/>
            <person name="Andrzejewski T.M."/>
            <person name="Davidsen T.M."/>
            <person name="Wayne K.J."/>
            <person name="Tettelin H."/>
            <person name="Glass J.I."/>
            <person name="Rusch D."/>
            <person name="Podicherti R."/>
            <person name="Tsui H.-C.T."/>
            <person name="Winkler M.E."/>
        </authorList>
    </citation>
    <scope>NUCLEOTIDE SEQUENCE</scope>
</reference>
<dbReference type="InterPro" id="IPR043426">
    <property type="entry name" value="MltB-like"/>
</dbReference>
<protein>
    <recommendedName>
        <fullName evidence="1">Transglycosylase SLT domain-containing protein</fullName>
    </recommendedName>
</protein>
<gene>
    <name evidence="2" type="ORF">METZ01_LOCUS345528</name>
</gene>
<dbReference type="AlphaFoldDB" id="A0A382R4L3"/>
<evidence type="ECO:0000259" key="1">
    <source>
        <dbReference type="Pfam" id="PF13406"/>
    </source>
</evidence>
<feature type="non-terminal residue" evidence="2">
    <location>
        <position position="202"/>
    </location>
</feature>
<feature type="domain" description="Transglycosylase SLT" evidence="1">
    <location>
        <begin position="31"/>
        <end position="202"/>
    </location>
</feature>
<name>A0A382R4L3_9ZZZZ</name>
<dbReference type="PANTHER" id="PTHR30163">
    <property type="entry name" value="MEMBRANE-BOUND LYTIC MUREIN TRANSGLYCOSYLASE B"/>
    <property type="match status" value="1"/>
</dbReference>